<proteinExistence type="predicted"/>
<evidence type="ECO:0008006" key="3">
    <source>
        <dbReference type="Google" id="ProtNLM"/>
    </source>
</evidence>
<comment type="caution">
    <text evidence="1">The sequence shown here is derived from an EMBL/GenBank/DDBJ whole genome shotgun (WGS) entry which is preliminary data.</text>
</comment>
<sequence length="98" mass="10614">MSVEKVSDKVAARAKEGIASGAEKLEQAVDVAAQTSKNTARRVRASVEDFVQEYDGLYAEGKDVVEEALICTKNMVRARPLTSLAMVGLLGYLLGRLR</sequence>
<reference evidence="1" key="1">
    <citation type="submission" date="2021-11" db="EMBL/GenBank/DDBJ databases">
        <title>Draft genome sequence of Alcaligenes endophyticus type strain CCUG 75668T.</title>
        <authorList>
            <person name="Salva-Serra F."/>
            <person name="Duran R.E."/>
            <person name="Seeger M."/>
            <person name="Moore E.R.B."/>
            <person name="Jaen-Luchoro D."/>
        </authorList>
    </citation>
    <scope>NUCLEOTIDE SEQUENCE</scope>
    <source>
        <strain evidence="1">CCUG 75668</strain>
    </source>
</reference>
<dbReference type="Proteomes" id="UP001168613">
    <property type="component" value="Unassembled WGS sequence"/>
</dbReference>
<keyword evidence="2" id="KW-1185">Reference proteome</keyword>
<accession>A0ABT8EIQ9</accession>
<evidence type="ECO:0000313" key="1">
    <source>
        <dbReference type="EMBL" id="MDN4121174.1"/>
    </source>
</evidence>
<dbReference type="EMBL" id="JAJHNU010000001">
    <property type="protein sequence ID" value="MDN4121174.1"/>
    <property type="molecule type" value="Genomic_DNA"/>
</dbReference>
<evidence type="ECO:0000313" key="2">
    <source>
        <dbReference type="Proteomes" id="UP001168613"/>
    </source>
</evidence>
<dbReference type="RefSeq" id="WP_266124801.1">
    <property type="nucleotide sequence ID" value="NZ_JAJHNU010000001.1"/>
</dbReference>
<organism evidence="1 2">
    <name type="scientific">Alcaligenes endophyticus</name>
    <dbReference type="NCBI Taxonomy" id="1929088"/>
    <lineage>
        <taxon>Bacteria</taxon>
        <taxon>Pseudomonadati</taxon>
        <taxon>Pseudomonadota</taxon>
        <taxon>Betaproteobacteria</taxon>
        <taxon>Burkholderiales</taxon>
        <taxon>Alcaligenaceae</taxon>
        <taxon>Alcaligenes</taxon>
    </lineage>
</organism>
<name>A0ABT8EIQ9_9BURK</name>
<protein>
    <recommendedName>
        <fullName evidence="3">DUF883 family protein</fullName>
    </recommendedName>
</protein>
<gene>
    <name evidence="1" type="ORF">LMS43_07735</name>
</gene>